<feature type="domain" description="EH" evidence="1">
    <location>
        <begin position="35"/>
        <end position="78"/>
    </location>
</feature>
<dbReference type="GO" id="GO:0016197">
    <property type="term" value="P:endosomal transport"/>
    <property type="evidence" value="ECO:0007669"/>
    <property type="project" value="TreeGrafter"/>
</dbReference>
<dbReference type="PANTHER" id="PTHR11216">
    <property type="entry name" value="EH DOMAIN"/>
    <property type="match status" value="1"/>
</dbReference>
<dbReference type="Ensembl" id="ENSHHUT00000080797.1">
    <property type="protein sequence ID" value="ENSHHUP00000078266.1"/>
    <property type="gene ID" value="ENSHHUG00000045691.1"/>
</dbReference>
<dbReference type="GeneTree" id="ENSGT00940000155438"/>
<dbReference type="PROSITE" id="PS50031">
    <property type="entry name" value="EH"/>
    <property type="match status" value="2"/>
</dbReference>
<evidence type="ECO:0000259" key="1">
    <source>
        <dbReference type="PROSITE" id="PS50031"/>
    </source>
</evidence>
<feature type="domain" description="EH" evidence="1">
    <location>
        <begin position="110"/>
        <end position="152"/>
    </location>
</feature>
<dbReference type="GO" id="GO:0030132">
    <property type="term" value="C:clathrin coat of coated pit"/>
    <property type="evidence" value="ECO:0007669"/>
    <property type="project" value="TreeGrafter"/>
</dbReference>
<dbReference type="PANTHER" id="PTHR11216:SF69">
    <property type="entry name" value="EPIDERMAL GROWTH FACTOR RECEPTOR SUBSTRATE 15-LIKE 1"/>
    <property type="match status" value="1"/>
</dbReference>
<dbReference type="InterPro" id="IPR011992">
    <property type="entry name" value="EF-hand-dom_pair"/>
</dbReference>
<accession>A0A4W5QL15</accession>
<reference evidence="2" key="2">
    <citation type="submission" date="2025-08" db="UniProtKB">
        <authorList>
            <consortium name="Ensembl"/>
        </authorList>
    </citation>
    <scope>IDENTIFICATION</scope>
</reference>
<organism evidence="2 3">
    <name type="scientific">Hucho hucho</name>
    <name type="common">huchen</name>
    <dbReference type="NCBI Taxonomy" id="62062"/>
    <lineage>
        <taxon>Eukaryota</taxon>
        <taxon>Metazoa</taxon>
        <taxon>Chordata</taxon>
        <taxon>Craniata</taxon>
        <taxon>Vertebrata</taxon>
        <taxon>Euteleostomi</taxon>
        <taxon>Actinopterygii</taxon>
        <taxon>Neopterygii</taxon>
        <taxon>Teleostei</taxon>
        <taxon>Protacanthopterygii</taxon>
        <taxon>Salmoniformes</taxon>
        <taxon>Salmonidae</taxon>
        <taxon>Salmoninae</taxon>
        <taxon>Hucho</taxon>
    </lineage>
</organism>
<dbReference type="SUPFAM" id="SSF47473">
    <property type="entry name" value="EF-hand"/>
    <property type="match status" value="2"/>
</dbReference>
<dbReference type="InterPro" id="IPR000261">
    <property type="entry name" value="EH_dom"/>
</dbReference>
<dbReference type="Gene3D" id="1.10.238.10">
    <property type="entry name" value="EF-hand"/>
    <property type="match status" value="2"/>
</dbReference>
<evidence type="ECO:0000313" key="3">
    <source>
        <dbReference type="Proteomes" id="UP000314982"/>
    </source>
</evidence>
<reference evidence="3" key="1">
    <citation type="submission" date="2018-06" db="EMBL/GenBank/DDBJ databases">
        <title>Genome assembly of Danube salmon.</title>
        <authorList>
            <person name="Macqueen D.J."/>
            <person name="Gundappa M.K."/>
        </authorList>
    </citation>
    <scope>NUCLEOTIDE SEQUENCE [LARGE SCALE GENOMIC DNA]</scope>
</reference>
<keyword evidence="3" id="KW-1185">Reference proteome</keyword>
<name>A0A4W5QL15_9TELE</name>
<dbReference type="STRING" id="62062.ENSHHUP00000078266"/>
<dbReference type="GO" id="GO:0006897">
    <property type="term" value="P:endocytosis"/>
    <property type="evidence" value="ECO:0007669"/>
    <property type="project" value="TreeGrafter"/>
</dbReference>
<sequence>DTHTYTTLSKLHTSRHIQDSNYIQYSYTVLFDYFQIWDLADPERKGFLDKRGFFVALRLVASAQGGNDISLNNLNQTLAAPKFRDINTPSLSTSLSTSSSDSHWAVRSDEKRKFDGIFESLLPVNGLLSGDQVKPVLINSKLPLDVLGRVST</sequence>
<dbReference type="GO" id="GO:0045296">
    <property type="term" value="F:cadherin binding"/>
    <property type="evidence" value="ECO:0007669"/>
    <property type="project" value="TreeGrafter"/>
</dbReference>
<dbReference type="AlphaFoldDB" id="A0A4W5QL15"/>
<evidence type="ECO:0000313" key="2">
    <source>
        <dbReference type="Ensembl" id="ENSHHUP00000078266.1"/>
    </source>
</evidence>
<protein>
    <recommendedName>
        <fullName evidence="1">EH domain-containing protein</fullName>
    </recommendedName>
</protein>
<proteinExistence type="predicted"/>
<dbReference type="Proteomes" id="UP000314982">
    <property type="component" value="Unassembled WGS sequence"/>
</dbReference>
<dbReference type="Pfam" id="PF12763">
    <property type="entry name" value="EH"/>
    <property type="match status" value="2"/>
</dbReference>
<reference evidence="2" key="3">
    <citation type="submission" date="2025-09" db="UniProtKB">
        <authorList>
            <consortium name="Ensembl"/>
        </authorList>
    </citation>
    <scope>IDENTIFICATION</scope>
</reference>